<dbReference type="SMART" id="SM00882">
    <property type="entry name" value="CoA_trans"/>
    <property type="match status" value="1"/>
</dbReference>
<evidence type="ECO:0000313" key="4">
    <source>
        <dbReference type="Proteomes" id="UP000257144"/>
    </source>
</evidence>
<dbReference type="InterPro" id="IPR004163">
    <property type="entry name" value="CoA_transf_BS"/>
</dbReference>
<dbReference type="Gene3D" id="3.40.1080.10">
    <property type="entry name" value="Glutaconate Coenzyme A-transferase"/>
    <property type="match status" value="1"/>
</dbReference>
<dbReference type="InterPro" id="IPR037171">
    <property type="entry name" value="NagB/RpiA_transferase-like"/>
</dbReference>
<dbReference type="Proteomes" id="UP000257144">
    <property type="component" value="Unassembled WGS sequence"/>
</dbReference>
<dbReference type="OrthoDB" id="9777193at2"/>
<accession>A0A3D8GNT1</accession>
<keyword evidence="2 3" id="KW-0808">Transferase</keyword>
<evidence type="ECO:0000313" key="3">
    <source>
        <dbReference type="EMBL" id="RDU35987.1"/>
    </source>
</evidence>
<proteinExistence type="inferred from homology"/>
<evidence type="ECO:0000256" key="1">
    <source>
        <dbReference type="ARBA" id="ARBA00005612"/>
    </source>
</evidence>
<comment type="similarity">
    <text evidence="1">Belongs to the 3-oxoacid CoA-transferase subunit A family.</text>
</comment>
<dbReference type="InterPro" id="IPR004165">
    <property type="entry name" value="CoA_trans_fam_I"/>
</dbReference>
<dbReference type="PANTHER" id="PTHR13707:SF60">
    <property type="entry name" value="ACETATE COA-TRANSFERASE SUBUNIT ALPHA"/>
    <property type="match status" value="1"/>
</dbReference>
<dbReference type="Pfam" id="PF01144">
    <property type="entry name" value="CoA_trans"/>
    <property type="match status" value="1"/>
</dbReference>
<keyword evidence="4" id="KW-1185">Reference proteome</keyword>
<dbReference type="SUPFAM" id="SSF100950">
    <property type="entry name" value="NagB/RpiA/CoA transferase-like"/>
    <property type="match status" value="1"/>
</dbReference>
<dbReference type="PROSITE" id="PS01273">
    <property type="entry name" value="COA_TRANSF_1"/>
    <property type="match status" value="1"/>
</dbReference>
<dbReference type="GO" id="GO:0008410">
    <property type="term" value="F:CoA-transferase activity"/>
    <property type="evidence" value="ECO:0007669"/>
    <property type="project" value="InterPro"/>
</dbReference>
<gene>
    <name evidence="3" type="ORF">DRW41_15450</name>
</gene>
<organism evidence="3 4">
    <name type="scientific">Neobacillus piezotolerans</name>
    <dbReference type="NCBI Taxonomy" id="2259171"/>
    <lineage>
        <taxon>Bacteria</taxon>
        <taxon>Bacillati</taxon>
        <taxon>Bacillota</taxon>
        <taxon>Bacilli</taxon>
        <taxon>Bacillales</taxon>
        <taxon>Bacillaceae</taxon>
        <taxon>Neobacillus</taxon>
    </lineage>
</organism>
<reference evidence="3 4" key="1">
    <citation type="submission" date="2018-07" db="EMBL/GenBank/DDBJ databases">
        <title>Bacillus sp. YLB-04 draft genome sequence.</title>
        <authorList>
            <person name="Yu L."/>
            <person name="Tang X."/>
        </authorList>
    </citation>
    <scope>NUCLEOTIDE SEQUENCE [LARGE SCALE GENOMIC DNA]</scope>
    <source>
        <strain evidence="3 4">YLB-04</strain>
    </source>
</reference>
<dbReference type="NCBIfam" id="NF007394">
    <property type="entry name" value="PRK09920.1"/>
    <property type="match status" value="1"/>
</dbReference>
<dbReference type="NCBIfam" id="TIGR02429">
    <property type="entry name" value="pcaI_scoA_fam"/>
    <property type="match status" value="1"/>
</dbReference>
<dbReference type="InterPro" id="IPR012792">
    <property type="entry name" value="3-oxoacid_CoA-transf_A"/>
</dbReference>
<name>A0A3D8GNT1_9BACI</name>
<evidence type="ECO:0000256" key="2">
    <source>
        <dbReference type="ARBA" id="ARBA00022679"/>
    </source>
</evidence>
<sequence>MACFLQRIEVCEWNGLTSTKNWGCVKVNKVISKEEAALFFRDGMTVMAGGFMGVGTPQDLIEVILEKNIKDITLIANDTAFVESGVGRLIVNHRIKKVIASHIGTNPETGRQMIAGEVEVELVPQGTLAERVRAGGSGLGGVLTPTGVGTVVEEGKEKITVDGREFLLEKPLRAEVAILKAYKADKAGNLVYHRSARNFNPLMALAADVVIVQVEKVVEVGEIDPDEVMTPGILVDKILVQGGCK</sequence>
<dbReference type="PANTHER" id="PTHR13707">
    <property type="entry name" value="KETOACID-COENZYME A TRANSFERASE"/>
    <property type="match status" value="1"/>
</dbReference>
<dbReference type="AlphaFoldDB" id="A0A3D8GNT1"/>
<dbReference type="EMBL" id="QNQT01000007">
    <property type="protein sequence ID" value="RDU35987.1"/>
    <property type="molecule type" value="Genomic_DNA"/>
</dbReference>
<protein>
    <submittedName>
        <fullName evidence="3">Acetate CoA-transferase subunit alpha</fullName>
    </submittedName>
</protein>
<comment type="caution">
    <text evidence="3">The sequence shown here is derived from an EMBL/GenBank/DDBJ whole genome shotgun (WGS) entry which is preliminary data.</text>
</comment>